<dbReference type="PANTHER" id="PTHR43266:SF2">
    <property type="entry name" value="MAJOR FACILITATOR SUPERFAMILY (MFS) PROFILE DOMAIN-CONTAINING PROTEIN"/>
    <property type="match status" value="1"/>
</dbReference>
<feature type="transmembrane region" description="Helical" evidence="7">
    <location>
        <begin position="282"/>
        <end position="305"/>
    </location>
</feature>
<evidence type="ECO:0000256" key="3">
    <source>
        <dbReference type="ARBA" id="ARBA00022475"/>
    </source>
</evidence>
<gene>
    <name evidence="8" type="ORF">L2725_20780</name>
</gene>
<evidence type="ECO:0000256" key="4">
    <source>
        <dbReference type="ARBA" id="ARBA00022692"/>
    </source>
</evidence>
<keyword evidence="4 7" id="KW-0812">Transmembrane</keyword>
<keyword evidence="9" id="KW-1185">Reference proteome</keyword>
<protein>
    <submittedName>
        <fullName evidence="8">MFS transporter</fullName>
    </submittedName>
</protein>
<name>A0ABT0NCG7_9GAMM</name>
<dbReference type="Pfam" id="PF07690">
    <property type="entry name" value="MFS_1"/>
    <property type="match status" value="1"/>
</dbReference>
<accession>A0ABT0NCG7</accession>
<evidence type="ECO:0000313" key="9">
    <source>
        <dbReference type="Proteomes" id="UP001202831"/>
    </source>
</evidence>
<evidence type="ECO:0000256" key="6">
    <source>
        <dbReference type="ARBA" id="ARBA00023136"/>
    </source>
</evidence>
<feature type="transmembrane region" description="Helical" evidence="7">
    <location>
        <begin position="367"/>
        <end position="388"/>
    </location>
</feature>
<evidence type="ECO:0000256" key="7">
    <source>
        <dbReference type="SAM" id="Phobius"/>
    </source>
</evidence>
<evidence type="ECO:0000313" key="8">
    <source>
        <dbReference type="EMBL" id="MCL2916179.1"/>
    </source>
</evidence>
<feature type="transmembrane region" description="Helical" evidence="7">
    <location>
        <begin position="394"/>
        <end position="420"/>
    </location>
</feature>
<dbReference type="EMBL" id="JAKIKT010000011">
    <property type="protein sequence ID" value="MCL2916179.1"/>
    <property type="molecule type" value="Genomic_DNA"/>
</dbReference>
<dbReference type="CDD" id="cd06173">
    <property type="entry name" value="MFS_MefA_like"/>
    <property type="match status" value="1"/>
</dbReference>
<comment type="caution">
    <text evidence="8">The sequence shown here is derived from an EMBL/GenBank/DDBJ whole genome shotgun (WGS) entry which is preliminary data.</text>
</comment>
<dbReference type="RefSeq" id="WP_249250713.1">
    <property type="nucleotide sequence ID" value="NZ_JAKIKT010000011.1"/>
</dbReference>
<dbReference type="InterPro" id="IPR011701">
    <property type="entry name" value="MFS"/>
</dbReference>
<feature type="transmembrane region" description="Helical" evidence="7">
    <location>
        <begin position="247"/>
        <end position="270"/>
    </location>
</feature>
<feature type="transmembrane region" description="Helical" evidence="7">
    <location>
        <begin position="46"/>
        <end position="66"/>
    </location>
</feature>
<organism evidence="8 9">
    <name type="scientific">Shewanella corallii</name>
    <dbReference type="NCBI Taxonomy" id="560080"/>
    <lineage>
        <taxon>Bacteria</taxon>
        <taxon>Pseudomonadati</taxon>
        <taxon>Pseudomonadota</taxon>
        <taxon>Gammaproteobacteria</taxon>
        <taxon>Alteromonadales</taxon>
        <taxon>Shewanellaceae</taxon>
        <taxon>Shewanella</taxon>
    </lineage>
</organism>
<keyword evidence="2" id="KW-0813">Transport</keyword>
<evidence type="ECO:0000256" key="1">
    <source>
        <dbReference type="ARBA" id="ARBA00004651"/>
    </source>
</evidence>
<dbReference type="InterPro" id="IPR036259">
    <property type="entry name" value="MFS_trans_sf"/>
</dbReference>
<evidence type="ECO:0000256" key="5">
    <source>
        <dbReference type="ARBA" id="ARBA00022989"/>
    </source>
</evidence>
<dbReference type="PANTHER" id="PTHR43266">
    <property type="entry name" value="MACROLIDE-EFFLUX PROTEIN"/>
    <property type="match status" value="1"/>
</dbReference>
<proteinExistence type="predicted"/>
<reference evidence="8 9" key="1">
    <citation type="submission" date="2022-01" db="EMBL/GenBank/DDBJ databases">
        <title>Whole genome-based taxonomy of the Shewanellaceae.</title>
        <authorList>
            <person name="Martin-Rodriguez A.J."/>
        </authorList>
    </citation>
    <scope>NUCLEOTIDE SEQUENCE [LARGE SCALE GENOMIC DNA]</scope>
    <source>
        <strain evidence="8 9">DSM 21332</strain>
    </source>
</reference>
<keyword evidence="6 7" id="KW-0472">Membrane</keyword>
<evidence type="ECO:0000256" key="2">
    <source>
        <dbReference type="ARBA" id="ARBA00022448"/>
    </source>
</evidence>
<comment type="subcellular location">
    <subcellularLocation>
        <location evidence="1">Cell membrane</location>
        <topology evidence="1">Multi-pass membrane protein</topology>
    </subcellularLocation>
</comment>
<feature type="transmembrane region" description="Helical" evidence="7">
    <location>
        <begin position="87"/>
        <end position="112"/>
    </location>
</feature>
<sequence length="428" mass="46371">MFFSRRFFPYFVVQCLGALNDNVYKNVLLLMIAWASLDSLPMSVDLFVNLAAALFILPFLIFSAHAGHLADSRDKAWLIRRLKWIELLLMGAGALAILTQSYLAMLGLLFLMGTQSAYFGPVKYALLPQSLAPGELVQGNAWVEVGTFMAILGGTLGAGLIMSAFEAQTISAVAVVAFALLGLIASQFIPSLPPLGEVTERKGNWQILKSVKSQKQIFIAILAISWFWFAGAIYLTQFPNFTRSELFATPAVVSLLLALFSLGIGTGSFLSVKLARGKVELGLVALGALGLMLFGCALDASLMWVNPPAEGSYTLGAFAATGAHWWLLGSLFMVGVSGGIYIVPLYSFIQAEARPAERAQVIAANNIFNALFMIGSAALAIVLLEVFGWSIPEFFLLIALANLLVISLLYIGSVHFRLAFVKYLFRRA</sequence>
<dbReference type="Proteomes" id="UP001202831">
    <property type="component" value="Unassembled WGS sequence"/>
</dbReference>
<keyword evidence="5 7" id="KW-1133">Transmembrane helix</keyword>
<feature type="transmembrane region" description="Helical" evidence="7">
    <location>
        <begin position="217"/>
        <end position="235"/>
    </location>
</feature>
<feature type="transmembrane region" description="Helical" evidence="7">
    <location>
        <begin position="170"/>
        <end position="196"/>
    </location>
</feature>
<dbReference type="SUPFAM" id="SSF103473">
    <property type="entry name" value="MFS general substrate transporter"/>
    <property type="match status" value="1"/>
</dbReference>
<dbReference type="Gene3D" id="1.20.1250.20">
    <property type="entry name" value="MFS general substrate transporter like domains"/>
    <property type="match status" value="1"/>
</dbReference>
<feature type="transmembrane region" description="Helical" evidence="7">
    <location>
        <begin position="325"/>
        <end position="346"/>
    </location>
</feature>
<keyword evidence="3" id="KW-1003">Cell membrane</keyword>